<evidence type="ECO:0000259" key="1">
    <source>
        <dbReference type="Pfam" id="PF00248"/>
    </source>
</evidence>
<dbReference type="InterPro" id="IPR036812">
    <property type="entry name" value="NAD(P)_OxRdtase_dom_sf"/>
</dbReference>
<dbReference type="InterPro" id="IPR018170">
    <property type="entry name" value="Aldo/ket_reductase_CS"/>
</dbReference>
<proteinExistence type="predicted"/>
<dbReference type="PRINTS" id="PR00069">
    <property type="entry name" value="ALDKETRDTASE"/>
</dbReference>
<name>A0A0R3Q0E2_ANGCS</name>
<dbReference type="Proteomes" id="UP000267027">
    <property type="component" value="Unassembled WGS sequence"/>
</dbReference>
<dbReference type="Pfam" id="PF00248">
    <property type="entry name" value="Aldo_ket_red"/>
    <property type="match status" value="1"/>
</dbReference>
<evidence type="ECO:0000313" key="3">
    <source>
        <dbReference type="Proteomes" id="UP000267027"/>
    </source>
</evidence>
<dbReference type="PROSITE" id="PS00062">
    <property type="entry name" value="ALDOKETO_REDUCTASE_2"/>
    <property type="match status" value="1"/>
</dbReference>
<reference evidence="4" key="1">
    <citation type="submission" date="2017-02" db="UniProtKB">
        <authorList>
            <consortium name="WormBaseParasite"/>
        </authorList>
    </citation>
    <scope>IDENTIFICATION</scope>
</reference>
<organism evidence="4">
    <name type="scientific">Angiostrongylus costaricensis</name>
    <name type="common">Nematode worm</name>
    <dbReference type="NCBI Taxonomy" id="334426"/>
    <lineage>
        <taxon>Eukaryota</taxon>
        <taxon>Metazoa</taxon>
        <taxon>Ecdysozoa</taxon>
        <taxon>Nematoda</taxon>
        <taxon>Chromadorea</taxon>
        <taxon>Rhabditida</taxon>
        <taxon>Rhabditina</taxon>
        <taxon>Rhabditomorpha</taxon>
        <taxon>Strongyloidea</taxon>
        <taxon>Metastrongylidae</taxon>
        <taxon>Angiostrongylus</taxon>
    </lineage>
</organism>
<sequence length="161" mass="18067">VGKAVEVAINAGYKHIDCAWIYGNQVEIGETLKQLFSAGHERENIFITSKVWNTFHSAPACKKHVVEILDQLQLKCIDLMLIHWPFGFEEGGDPFPKIPGTDNTKPSSEDYVTTWKVLEDFVKEGKIRSIGISNFNHKQIERLIANSTIKPSVLQVMTALG</sequence>
<reference evidence="2 3" key="2">
    <citation type="submission" date="2018-11" db="EMBL/GenBank/DDBJ databases">
        <authorList>
            <consortium name="Pathogen Informatics"/>
        </authorList>
    </citation>
    <scope>NUCLEOTIDE SEQUENCE [LARGE SCALE GENOMIC DNA]</scope>
    <source>
        <strain evidence="2 3">Costa Rica</strain>
    </source>
</reference>
<accession>A0A0R3Q0E2</accession>
<dbReference type="OMA" id="AGHEREN"/>
<dbReference type="GO" id="GO:0016491">
    <property type="term" value="F:oxidoreductase activity"/>
    <property type="evidence" value="ECO:0007669"/>
    <property type="project" value="InterPro"/>
</dbReference>
<evidence type="ECO:0000313" key="2">
    <source>
        <dbReference type="EMBL" id="VDM63967.1"/>
    </source>
</evidence>
<gene>
    <name evidence="2" type="ORF">ACOC_LOCUS12382</name>
</gene>
<dbReference type="WBParaSite" id="ACOC_0001238101-mRNA-1">
    <property type="protein sequence ID" value="ACOC_0001238101-mRNA-1"/>
    <property type="gene ID" value="ACOC_0001238101"/>
</dbReference>
<evidence type="ECO:0000313" key="4">
    <source>
        <dbReference type="WBParaSite" id="ACOC_0001238101-mRNA-1"/>
    </source>
</evidence>
<keyword evidence="3" id="KW-1185">Reference proteome</keyword>
<dbReference type="EMBL" id="UYYA01005012">
    <property type="protein sequence ID" value="VDM63967.1"/>
    <property type="molecule type" value="Genomic_DNA"/>
</dbReference>
<dbReference type="SUPFAM" id="SSF51430">
    <property type="entry name" value="NAD(P)-linked oxidoreductase"/>
    <property type="match status" value="1"/>
</dbReference>
<dbReference type="AlphaFoldDB" id="A0A0R3Q0E2"/>
<dbReference type="PANTHER" id="PTHR11732">
    <property type="entry name" value="ALDO/KETO REDUCTASE"/>
    <property type="match status" value="1"/>
</dbReference>
<dbReference type="InterPro" id="IPR023210">
    <property type="entry name" value="NADP_OxRdtase_dom"/>
</dbReference>
<dbReference type="STRING" id="334426.A0A0R3Q0E2"/>
<dbReference type="Gene3D" id="3.20.20.100">
    <property type="entry name" value="NADP-dependent oxidoreductase domain"/>
    <property type="match status" value="1"/>
</dbReference>
<protein>
    <submittedName>
        <fullName evidence="4">Aldo_ket_red domain-containing protein</fullName>
    </submittedName>
</protein>
<feature type="domain" description="NADP-dependent oxidoreductase" evidence="1">
    <location>
        <begin position="3"/>
        <end position="157"/>
    </location>
</feature>
<dbReference type="OrthoDB" id="416253at2759"/>
<dbReference type="InterPro" id="IPR020471">
    <property type="entry name" value="AKR"/>
</dbReference>